<dbReference type="InterPro" id="IPR016181">
    <property type="entry name" value="Acyl_CoA_acyltransferase"/>
</dbReference>
<sequence>MRLVSELDADERYRRFLTRYPTYIGEWALSLTTPSDRGCALGAFESGDLQGVANYVDTSEDGCAEVAIVVAHEQHHRGIGTALLHELGRQARSNGMRCFVADVLAANHAVHEVIRDAGWPVTVRRDGEMLKLRINIDAAGGPIQD</sequence>
<dbReference type="PROSITE" id="PS51186">
    <property type="entry name" value="GNAT"/>
    <property type="match status" value="1"/>
</dbReference>
<dbReference type="Gene3D" id="3.40.630.30">
    <property type="match status" value="1"/>
</dbReference>
<dbReference type="Pfam" id="PF00583">
    <property type="entry name" value="Acetyltransf_1"/>
    <property type="match status" value="1"/>
</dbReference>
<proteinExistence type="predicted"/>
<evidence type="ECO:0000313" key="2">
    <source>
        <dbReference type="EMBL" id="ORV84614.1"/>
    </source>
</evidence>
<reference evidence="2 3" key="1">
    <citation type="submission" date="2016-01" db="EMBL/GenBank/DDBJ databases">
        <title>The new phylogeny of the genus Mycobacterium.</title>
        <authorList>
            <person name="Tarcisio F."/>
            <person name="Conor M."/>
            <person name="Antonella G."/>
            <person name="Elisabetta G."/>
            <person name="Giulia F.S."/>
            <person name="Sara T."/>
            <person name="Anna F."/>
            <person name="Clotilde B."/>
            <person name="Roberto B."/>
            <person name="Veronica D.S."/>
            <person name="Fabio R."/>
            <person name="Monica P."/>
            <person name="Olivier J."/>
            <person name="Enrico T."/>
            <person name="Nicola S."/>
        </authorList>
    </citation>
    <scope>NUCLEOTIDE SEQUENCE [LARGE SCALE GENOMIC DNA]</scope>
    <source>
        <strain evidence="2 3">DSM 45541</strain>
    </source>
</reference>
<dbReference type="AlphaFoldDB" id="A0A1X1WDI0"/>
<evidence type="ECO:0000259" key="1">
    <source>
        <dbReference type="PROSITE" id="PS51186"/>
    </source>
</evidence>
<dbReference type="InterPro" id="IPR000182">
    <property type="entry name" value="GNAT_dom"/>
</dbReference>
<dbReference type="Proteomes" id="UP000193622">
    <property type="component" value="Unassembled WGS sequence"/>
</dbReference>
<dbReference type="GO" id="GO:0016747">
    <property type="term" value="F:acyltransferase activity, transferring groups other than amino-acyl groups"/>
    <property type="evidence" value="ECO:0007669"/>
    <property type="project" value="InterPro"/>
</dbReference>
<dbReference type="CDD" id="cd04301">
    <property type="entry name" value="NAT_SF"/>
    <property type="match status" value="1"/>
</dbReference>
<protein>
    <submittedName>
        <fullName evidence="2">Acetyltransferase</fullName>
    </submittedName>
</protein>
<comment type="caution">
    <text evidence="2">The sequence shown here is derived from an EMBL/GenBank/DDBJ whole genome shotgun (WGS) entry which is preliminary data.</text>
</comment>
<feature type="domain" description="N-acetyltransferase" evidence="1">
    <location>
        <begin position="1"/>
        <end position="137"/>
    </location>
</feature>
<dbReference type="EMBL" id="LQPC01000047">
    <property type="protein sequence ID" value="ORV84614.1"/>
    <property type="molecule type" value="Genomic_DNA"/>
</dbReference>
<name>A0A1X1WDI0_MYCIR</name>
<evidence type="ECO:0000313" key="3">
    <source>
        <dbReference type="Proteomes" id="UP000193622"/>
    </source>
</evidence>
<organism evidence="2 3">
    <name type="scientific">Mycolicibacterium iranicum</name>
    <name type="common">Mycobacterium iranicum</name>
    <dbReference type="NCBI Taxonomy" id="912594"/>
    <lineage>
        <taxon>Bacteria</taxon>
        <taxon>Bacillati</taxon>
        <taxon>Actinomycetota</taxon>
        <taxon>Actinomycetes</taxon>
        <taxon>Mycobacteriales</taxon>
        <taxon>Mycobacteriaceae</taxon>
        <taxon>Mycolicibacterium</taxon>
    </lineage>
</organism>
<dbReference type="SUPFAM" id="SSF55729">
    <property type="entry name" value="Acyl-CoA N-acyltransferases (Nat)"/>
    <property type="match status" value="1"/>
</dbReference>
<gene>
    <name evidence="2" type="ORF">AWC12_22970</name>
</gene>
<keyword evidence="2" id="KW-0808">Transferase</keyword>
<accession>A0A1X1WDI0</accession>